<protein>
    <recommendedName>
        <fullName evidence="3">MIF4G domain-containing protein</fullName>
    </recommendedName>
</protein>
<accession>A0A6C0IK07</accession>
<organism evidence="2">
    <name type="scientific">viral metagenome</name>
    <dbReference type="NCBI Taxonomy" id="1070528"/>
    <lineage>
        <taxon>unclassified sequences</taxon>
        <taxon>metagenomes</taxon>
        <taxon>organismal metagenomes</taxon>
    </lineage>
</organism>
<dbReference type="AlphaFoldDB" id="A0A6C0IK07"/>
<name>A0A6C0IK07_9ZZZZ</name>
<evidence type="ECO:0000256" key="1">
    <source>
        <dbReference type="SAM" id="MobiDB-lite"/>
    </source>
</evidence>
<sequence length="352" mass="40842">MLYYTLSDFHDISKKGFEIILPENTVNLINSLSEHVSSPTYIRTPVFVKKESSPEQEKKRRKDKHAPRRNDGNWNVEKYKNGILGSRTTKDGSNIQSNIVFKTPLLAKKEMSLVEQYIQKVRALLNKVASNSDIDLITPITDVFDEMLETDVTGEDVEQLSNKITSIMSTNSFYSDDYSRIYSILYKKYPFIQDTFNNLDNKYLTSYDEIKDVNPDEDYDTFCSINKHNDERRAKSLFYANLYTKHQVVTSERLIDIISTITSRLYNNIDCQDKICENDEIIENICILLSIHTTDMFAKCSDIEITKIDLSQPISIQKFIVDLHQAKPKQYNGVSTKSLFKLMEMIELIHKK</sequence>
<proteinExistence type="predicted"/>
<reference evidence="2" key="1">
    <citation type="journal article" date="2020" name="Nature">
        <title>Giant virus diversity and host interactions through global metagenomics.</title>
        <authorList>
            <person name="Schulz F."/>
            <person name="Roux S."/>
            <person name="Paez-Espino D."/>
            <person name="Jungbluth S."/>
            <person name="Walsh D.A."/>
            <person name="Denef V.J."/>
            <person name="McMahon K.D."/>
            <person name="Konstantinidis K.T."/>
            <person name="Eloe-Fadrosh E.A."/>
            <person name="Kyrpides N.C."/>
            <person name="Woyke T."/>
        </authorList>
    </citation>
    <scope>NUCLEOTIDE SEQUENCE</scope>
    <source>
        <strain evidence="2">GVMAG-M-3300024252-29</strain>
    </source>
</reference>
<feature type="region of interest" description="Disordered" evidence="1">
    <location>
        <begin position="49"/>
        <end position="74"/>
    </location>
</feature>
<feature type="compositionally biased region" description="Basic and acidic residues" evidence="1">
    <location>
        <begin position="49"/>
        <end position="58"/>
    </location>
</feature>
<dbReference type="EMBL" id="MN740207">
    <property type="protein sequence ID" value="QHT93302.1"/>
    <property type="molecule type" value="Genomic_DNA"/>
</dbReference>
<evidence type="ECO:0008006" key="3">
    <source>
        <dbReference type="Google" id="ProtNLM"/>
    </source>
</evidence>
<evidence type="ECO:0000313" key="2">
    <source>
        <dbReference type="EMBL" id="QHT93302.1"/>
    </source>
</evidence>